<dbReference type="InterPro" id="IPR001452">
    <property type="entry name" value="SH3_domain"/>
</dbReference>
<dbReference type="InterPro" id="IPR036860">
    <property type="entry name" value="SH2_dom_sf"/>
</dbReference>
<feature type="domain" description="DH" evidence="16">
    <location>
        <begin position="402"/>
        <end position="587"/>
    </location>
</feature>
<evidence type="ECO:0000259" key="18">
    <source>
        <dbReference type="PROSITE" id="PS50081"/>
    </source>
</evidence>
<dbReference type="SUPFAM" id="SSF48065">
    <property type="entry name" value="DBL homology domain (DH-domain)"/>
    <property type="match status" value="1"/>
</dbReference>
<keyword evidence="6" id="KW-0862">Zinc</keyword>
<dbReference type="Pfam" id="PF00017">
    <property type="entry name" value="SH2"/>
    <property type="match status" value="1"/>
</dbReference>
<comment type="caution">
    <text evidence="19">The sequence shown here is derived from an EMBL/GenBank/DDBJ whole genome shotgun (WGS) entry which is preliminary data.</text>
</comment>
<dbReference type="Gene3D" id="3.30.60.20">
    <property type="match status" value="1"/>
</dbReference>
<feature type="domain" description="Calponin-homology (CH)" evidence="17">
    <location>
        <begin position="18"/>
        <end position="138"/>
    </location>
</feature>
<keyword evidence="12" id="KW-0472">Membrane</keyword>
<dbReference type="SMART" id="SM00252">
    <property type="entry name" value="SH2"/>
    <property type="match status" value="1"/>
</dbReference>
<dbReference type="SUPFAM" id="SSF55550">
    <property type="entry name" value="SH2 domain"/>
    <property type="match status" value="1"/>
</dbReference>
<organism evidence="19 20">
    <name type="scientific">Rotaria magnacalcarata</name>
    <dbReference type="NCBI Taxonomy" id="392030"/>
    <lineage>
        <taxon>Eukaryota</taxon>
        <taxon>Metazoa</taxon>
        <taxon>Spiralia</taxon>
        <taxon>Gnathifera</taxon>
        <taxon>Rotifera</taxon>
        <taxon>Eurotatoria</taxon>
        <taxon>Bdelloidea</taxon>
        <taxon>Philodinida</taxon>
        <taxon>Philodinidae</taxon>
        <taxon>Rotaria</taxon>
    </lineage>
</organism>
<dbReference type="GO" id="GO:0008270">
    <property type="term" value="F:zinc ion binding"/>
    <property type="evidence" value="ECO:0007669"/>
    <property type="project" value="UniProtKB-KW"/>
</dbReference>
<evidence type="ECO:0000256" key="12">
    <source>
        <dbReference type="SAM" id="Phobius"/>
    </source>
</evidence>
<proteinExistence type="predicted"/>
<dbReference type="InterPro" id="IPR035899">
    <property type="entry name" value="DBL_dom_sf"/>
</dbReference>
<keyword evidence="1 9" id="KW-0728">SH3 domain</keyword>
<evidence type="ECO:0000256" key="8">
    <source>
        <dbReference type="PROSITE-ProRule" id="PRU00191"/>
    </source>
</evidence>
<dbReference type="PROSITE" id="PS00479">
    <property type="entry name" value="ZF_DAG_PE_1"/>
    <property type="match status" value="1"/>
</dbReference>
<dbReference type="Gene3D" id="1.20.900.10">
    <property type="entry name" value="Dbl homology (DH) domain"/>
    <property type="match status" value="1"/>
</dbReference>
<dbReference type="InterPro" id="IPR011993">
    <property type="entry name" value="PH-like_dom_sf"/>
</dbReference>
<evidence type="ECO:0000256" key="5">
    <source>
        <dbReference type="ARBA" id="ARBA00022771"/>
    </source>
</evidence>
<keyword evidence="3" id="KW-0344">Guanine-nucleotide releasing factor</keyword>
<dbReference type="SMART" id="SM00326">
    <property type="entry name" value="SH3"/>
    <property type="match status" value="1"/>
</dbReference>
<reference evidence="19" key="1">
    <citation type="submission" date="2021-02" db="EMBL/GenBank/DDBJ databases">
        <authorList>
            <person name="Nowell W R."/>
        </authorList>
    </citation>
    <scope>NUCLEOTIDE SEQUENCE</scope>
</reference>
<dbReference type="CDD" id="cd21201">
    <property type="entry name" value="CH_VAV"/>
    <property type="match status" value="1"/>
</dbReference>
<dbReference type="Pfam" id="PF00621">
    <property type="entry name" value="RhoGEF"/>
    <property type="match status" value="1"/>
</dbReference>
<dbReference type="CDD" id="cd00160">
    <property type="entry name" value="RhoGEF"/>
    <property type="match status" value="1"/>
</dbReference>
<dbReference type="GO" id="GO:0016477">
    <property type="term" value="P:cell migration"/>
    <property type="evidence" value="ECO:0007669"/>
    <property type="project" value="TreeGrafter"/>
</dbReference>
<dbReference type="InterPro" id="IPR055251">
    <property type="entry name" value="SOS1_NGEF_PH"/>
</dbReference>
<evidence type="ECO:0000313" key="20">
    <source>
        <dbReference type="Proteomes" id="UP000663855"/>
    </source>
</evidence>
<evidence type="ECO:0000313" key="19">
    <source>
        <dbReference type="EMBL" id="CAF1172608.1"/>
    </source>
</evidence>
<dbReference type="SUPFAM" id="SSF57889">
    <property type="entry name" value="Cysteine-rich domain"/>
    <property type="match status" value="1"/>
</dbReference>
<evidence type="ECO:0000256" key="2">
    <source>
        <dbReference type="ARBA" id="ARBA00022553"/>
    </source>
</evidence>
<feature type="domain" description="PH" evidence="15">
    <location>
        <begin position="639"/>
        <end position="716"/>
    </location>
</feature>
<feature type="region of interest" description="Disordered" evidence="11">
    <location>
        <begin position="928"/>
        <end position="965"/>
    </location>
</feature>
<feature type="coiled-coil region" evidence="10">
    <location>
        <begin position="566"/>
        <end position="593"/>
    </location>
</feature>
<evidence type="ECO:0000259" key="13">
    <source>
        <dbReference type="PROSITE" id="PS50001"/>
    </source>
</evidence>
<accession>A0A814UAG3</accession>
<feature type="compositionally biased region" description="Polar residues" evidence="11">
    <location>
        <begin position="935"/>
        <end position="965"/>
    </location>
</feature>
<dbReference type="GO" id="GO:0005737">
    <property type="term" value="C:cytoplasm"/>
    <property type="evidence" value="ECO:0007669"/>
    <property type="project" value="TreeGrafter"/>
</dbReference>
<evidence type="ECO:0000259" key="16">
    <source>
        <dbReference type="PROSITE" id="PS50010"/>
    </source>
</evidence>
<keyword evidence="7 8" id="KW-0727">SH2 domain</keyword>
<gene>
    <name evidence="19" type="ORF">CJN711_LOCUS10590</name>
</gene>
<evidence type="ECO:0008006" key="21">
    <source>
        <dbReference type="Google" id="ProtNLM"/>
    </source>
</evidence>
<keyword evidence="12" id="KW-1133">Transmembrane helix</keyword>
<dbReference type="Gene3D" id="1.10.418.10">
    <property type="entry name" value="Calponin-like domain"/>
    <property type="match status" value="1"/>
</dbReference>
<dbReference type="PANTHER" id="PTHR45818">
    <property type="entry name" value="PROTEIN VAV"/>
    <property type="match status" value="1"/>
</dbReference>
<evidence type="ECO:0000256" key="10">
    <source>
        <dbReference type="SAM" id="Coils"/>
    </source>
</evidence>
<keyword evidence="5" id="KW-0863">Zinc-finger</keyword>
<dbReference type="Gene3D" id="2.30.29.30">
    <property type="entry name" value="Pleckstrin-homology domain (PH domain)/Phosphotyrosine-binding domain (PTB)"/>
    <property type="match status" value="1"/>
</dbReference>
<dbReference type="InterPro" id="IPR002219">
    <property type="entry name" value="PKC_DAG/PE"/>
</dbReference>
<evidence type="ECO:0000256" key="9">
    <source>
        <dbReference type="PROSITE-ProRule" id="PRU00192"/>
    </source>
</evidence>
<dbReference type="InterPro" id="IPR036028">
    <property type="entry name" value="SH3-like_dom_sf"/>
</dbReference>
<dbReference type="PROSITE" id="PS50003">
    <property type="entry name" value="PH_DOMAIN"/>
    <property type="match status" value="1"/>
</dbReference>
<dbReference type="Pfam" id="PF14958">
    <property type="entry name" value="PAAT-like"/>
    <property type="match status" value="1"/>
</dbReference>
<dbReference type="SUPFAM" id="SSF47576">
    <property type="entry name" value="Calponin-homology domain, CH-domain"/>
    <property type="match status" value="1"/>
</dbReference>
<feature type="coiled-coil region" evidence="10">
    <location>
        <begin position="1363"/>
        <end position="1390"/>
    </location>
</feature>
<dbReference type="Gene3D" id="2.30.30.40">
    <property type="entry name" value="SH3 Domains"/>
    <property type="match status" value="1"/>
</dbReference>
<dbReference type="SUPFAM" id="SSF50044">
    <property type="entry name" value="SH3-domain"/>
    <property type="match status" value="1"/>
</dbReference>
<dbReference type="SMART" id="SM00033">
    <property type="entry name" value="CH"/>
    <property type="match status" value="1"/>
</dbReference>
<dbReference type="GO" id="GO:0005085">
    <property type="term" value="F:guanyl-nucleotide exchange factor activity"/>
    <property type="evidence" value="ECO:0007669"/>
    <property type="project" value="UniProtKB-KW"/>
</dbReference>
<dbReference type="InterPro" id="IPR001715">
    <property type="entry name" value="CH_dom"/>
</dbReference>
<dbReference type="InterPro" id="IPR000980">
    <property type="entry name" value="SH2"/>
</dbReference>
<keyword evidence="2" id="KW-0597">Phosphoprotein</keyword>
<sequence length="1415" mass="162715">MNSPSALPPLFDPNKSFLPVWRQAYQWLNQCHVLAPEANRILSLPASTIEDLAVILTDGIVLCNLLNYLVPGIINYTDVSFRPQKSRFLCLQNIRLFLDTCRRELNFRDRDLFDPYMLFDKYDLDKIIETLSKISRLDIAKRKNLTPFPINSPVNYANVAKEDANGTLPTVRSLDETVPTQDTPMMNNDDDDDSRALLYYASPETIVSPTGQNDLYGRIIEKKRVGSLKKLCFAFLMLLFVPTRTHCFLYLLVALATFCTLFYFFVRPPKLQRQSSLCHSCRYARIHHVPSFHTTNLSPTIKQESSFIKTTSSTNLTEALSSASLVAANAASTLSSAAATTDKNSTDLITLTNRRLSTSSLPFSILNGDSGVYGSHISIADDVYEQLCEKPKKPDNHKAFLPRDHCVKELLDTELNYRDSLYQIVTHFIEPLPLKIEEKKKIFLNISDIYALHSEFYEDLRAAGRNEKGRTSRIVDLFTKWQDRFLIYARYCSELPDAQEFLDRKIKQDSSFAQKLEQCRLSAGELGKFQLRDTVVLPFQRIVKYSLLLHTMKKNVPTTDQNGDTKRQILEKAEQLMIDVNQYINEAKRAHDNLKVIDNIEKTICDIKLPSDRCLRSYGRFIADEQFAVSDDGHRSATRTVFLFDRVLLICKVKGSEKYTFRAALFIQGCQIEELKAAKREFPFILRDNMKHEYRFVAKTEEKRAYWLKHLRDAIDRCSNPELFENGHYFQMKSFDEINPRCDLCNRYLCGIFYQGYECSRCQKKLHRECIKKLGSCFHRASLERIRSFDRGSIELPRAFSSASNVNNHNRVYALYDYDGSINNNNNNNNKSNVNRCDDRHIKVNEGDELEIIEDDDEHMWKVKNLRSNEIGLIPATLVGAIDGDLPKTNQRQSTSLAETSSLRSNISSTLAHHFPFIRSLVQAYSPPTPKRTPYGNTYSNPPSANNNTIPIQRSKSISSPTTPENISYKHRTLQLSSSFDNKHLSPTFVPILSNNGLYDWYLDISRHQAEDILRNEAVPNNTFLVRKQGKNEGHAISIKHNDEVYHIRIYTQEIDGSVKHYLVDSLLFDSLQSLVQYYQTHSLEDRFPPVKSPLVYPIALMAEYISVRSNWSSLNSLSLDLICDVSIEETQQSTMMDKQEDTNDDINIRKTNSSDENITSVILRSNQTDEREDPIIILSVLQPAEYHIISIQVLSNARHIEFYDQEYIGCSQGSRITELDSESIYESNFEFNQIHKSLTLKCLKLADITQLVVYCLQINLTKVKATAQSIPMMNLPFDLNRVRSMIDETNLSSNARQFMNNLQYTQEQRQTKETSSQDLNLTQLMFMMKGMNNSTSANAKQLTLGVSTPILKEIKTLNDELKISTNEDNDNMKQELNALEHRLQTYIDQRFSQLQEHIDERFNCLEQKLTSLIR</sequence>
<evidence type="ECO:0000256" key="7">
    <source>
        <dbReference type="ARBA" id="ARBA00022999"/>
    </source>
</evidence>
<dbReference type="PROSITE" id="PS50001">
    <property type="entry name" value="SH2"/>
    <property type="match status" value="1"/>
</dbReference>
<evidence type="ECO:0000259" key="15">
    <source>
        <dbReference type="PROSITE" id="PS50003"/>
    </source>
</evidence>
<dbReference type="PROSITE" id="PS50010">
    <property type="entry name" value="DH_2"/>
    <property type="match status" value="1"/>
</dbReference>
<dbReference type="InterPro" id="IPR001849">
    <property type="entry name" value="PH_domain"/>
</dbReference>
<dbReference type="Gene3D" id="3.30.505.10">
    <property type="entry name" value="SH2 domain"/>
    <property type="match status" value="1"/>
</dbReference>
<dbReference type="PROSITE" id="PS50002">
    <property type="entry name" value="SH3"/>
    <property type="match status" value="1"/>
</dbReference>
<keyword evidence="12" id="KW-0812">Transmembrane</keyword>
<dbReference type="Pfam" id="PF22697">
    <property type="entry name" value="SOS1_NGEF_PH"/>
    <property type="match status" value="1"/>
</dbReference>
<keyword evidence="4" id="KW-0479">Metal-binding</keyword>
<evidence type="ECO:0000256" key="6">
    <source>
        <dbReference type="ARBA" id="ARBA00022833"/>
    </source>
</evidence>
<feature type="domain" description="SH2" evidence="13">
    <location>
        <begin position="1000"/>
        <end position="1099"/>
    </location>
</feature>
<feature type="domain" description="Phorbol-ester/DAG-type" evidence="18">
    <location>
        <begin position="727"/>
        <end position="777"/>
    </location>
</feature>
<dbReference type="SMART" id="SM00109">
    <property type="entry name" value="C1"/>
    <property type="match status" value="1"/>
</dbReference>
<dbReference type="EMBL" id="CAJNOV010004336">
    <property type="protein sequence ID" value="CAF1172608.1"/>
    <property type="molecule type" value="Genomic_DNA"/>
</dbReference>
<dbReference type="Pfam" id="PF00307">
    <property type="entry name" value="CH"/>
    <property type="match status" value="1"/>
</dbReference>
<feature type="transmembrane region" description="Helical" evidence="12">
    <location>
        <begin position="247"/>
        <end position="266"/>
    </location>
</feature>
<dbReference type="SUPFAM" id="SSF50729">
    <property type="entry name" value="PH domain-like"/>
    <property type="match status" value="1"/>
</dbReference>
<evidence type="ECO:0000256" key="4">
    <source>
        <dbReference type="ARBA" id="ARBA00022723"/>
    </source>
</evidence>
<evidence type="ECO:0000256" key="3">
    <source>
        <dbReference type="ARBA" id="ARBA00022658"/>
    </source>
</evidence>
<evidence type="ECO:0000256" key="1">
    <source>
        <dbReference type="ARBA" id="ARBA00022443"/>
    </source>
</evidence>
<dbReference type="SMART" id="SM00325">
    <property type="entry name" value="RhoGEF"/>
    <property type="match status" value="1"/>
</dbReference>
<dbReference type="InterPro" id="IPR036872">
    <property type="entry name" value="CH_dom_sf"/>
</dbReference>
<dbReference type="InterPro" id="IPR000219">
    <property type="entry name" value="DH_dom"/>
</dbReference>
<keyword evidence="10" id="KW-0175">Coiled coil</keyword>
<dbReference type="PROSITE" id="PS50021">
    <property type="entry name" value="CH"/>
    <property type="match status" value="1"/>
</dbReference>
<evidence type="ECO:0000259" key="17">
    <source>
        <dbReference type="PROSITE" id="PS50021"/>
    </source>
</evidence>
<dbReference type="Pfam" id="PF00130">
    <property type="entry name" value="C1_1"/>
    <property type="match status" value="1"/>
</dbReference>
<evidence type="ECO:0000256" key="11">
    <source>
        <dbReference type="SAM" id="MobiDB-lite"/>
    </source>
</evidence>
<dbReference type="SMART" id="SM00233">
    <property type="entry name" value="PH"/>
    <property type="match status" value="1"/>
</dbReference>
<dbReference type="Proteomes" id="UP000663855">
    <property type="component" value="Unassembled WGS sequence"/>
</dbReference>
<protein>
    <recommendedName>
        <fullName evidence="21">Guanine nucleotide exchange factor VAV2</fullName>
    </recommendedName>
</protein>
<dbReference type="PANTHER" id="PTHR45818:SF3">
    <property type="entry name" value="PROTEIN VAV"/>
    <property type="match status" value="1"/>
</dbReference>
<name>A0A814UAG3_9BILA</name>
<dbReference type="PROSITE" id="PS50081">
    <property type="entry name" value="ZF_DAG_PE_2"/>
    <property type="match status" value="1"/>
</dbReference>
<dbReference type="InterPro" id="IPR028043">
    <property type="entry name" value="PAAT-like"/>
</dbReference>
<dbReference type="InterPro" id="IPR046349">
    <property type="entry name" value="C1-like_sf"/>
</dbReference>
<feature type="domain" description="SH3" evidence="14">
    <location>
        <begin position="807"/>
        <end position="884"/>
    </location>
</feature>
<evidence type="ECO:0000259" key="14">
    <source>
        <dbReference type="PROSITE" id="PS50002"/>
    </source>
</evidence>
<dbReference type="CDD" id="cd20810">
    <property type="entry name" value="C1_VAV"/>
    <property type="match status" value="1"/>
</dbReference>
<dbReference type="CDD" id="cd00174">
    <property type="entry name" value="SH3"/>
    <property type="match status" value="1"/>
</dbReference>